<dbReference type="STRING" id="639282.DEFDS_0831"/>
<gene>
    <name evidence="2" type="ordered locus">DEFDS_0831</name>
</gene>
<dbReference type="InterPro" id="IPR019734">
    <property type="entry name" value="TPR_rpt"/>
</dbReference>
<dbReference type="InterPro" id="IPR011990">
    <property type="entry name" value="TPR-like_helical_dom_sf"/>
</dbReference>
<keyword evidence="3" id="KW-1185">Reference proteome</keyword>
<evidence type="ECO:0008006" key="4">
    <source>
        <dbReference type="Google" id="ProtNLM"/>
    </source>
</evidence>
<name>D3PCI4_DEFDS</name>
<dbReference type="Pfam" id="PF13174">
    <property type="entry name" value="TPR_6"/>
    <property type="match status" value="2"/>
</dbReference>
<dbReference type="eggNOG" id="COG1729">
    <property type="taxonomic scope" value="Bacteria"/>
</dbReference>
<dbReference type="Pfam" id="PF13181">
    <property type="entry name" value="TPR_8"/>
    <property type="match status" value="2"/>
</dbReference>
<dbReference type="EMBL" id="AP011529">
    <property type="protein sequence ID" value="BAI80307.1"/>
    <property type="molecule type" value="Genomic_DNA"/>
</dbReference>
<reference evidence="2 3" key="1">
    <citation type="journal article" date="2010" name="DNA Res.">
        <title>Bacterial lifestyle in a deep-sea hydrothermal vent chimney revealed by the genome sequence of the thermophilic bacterium Deferribacter desulfuricans SSM1.</title>
        <authorList>
            <person name="Takaki Y."/>
            <person name="Shimamura S."/>
            <person name="Nakagawa S."/>
            <person name="Fukuhara Y."/>
            <person name="Horikawa H."/>
            <person name="Ankai A."/>
            <person name="Harada T."/>
            <person name="Hosoyama A."/>
            <person name="Oguchi A."/>
            <person name="Fukui S."/>
            <person name="Fujita N."/>
            <person name="Takami H."/>
            <person name="Takai K."/>
        </authorList>
    </citation>
    <scope>NUCLEOTIDE SEQUENCE [LARGE SCALE GENOMIC DNA]</scope>
    <source>
        <strain evidence="3">DSM 14783 / JCM 11476 / NBRC 101012 / SSM1</strain>
    </source>
</reference>
<dbReference type="Gene3D" id="1.25.40.10">
    <property type="entry name" value="Tetratricopeptide repeat domain"/>
    <property type="match status" value="3"/>
</dbReference>
<evidence type="ECO:0000313" key="3">
    <source>
        <dbReference type="Proteomes" id="UP000001520"/>
    </source>
</evidence>
<organism evidence="2 3">
    <name type="scientific">Deferribacter desulfuricans (strain DSM 14783 / JCM 11476 / NBRC 101012 / SSM1)</name>
    <dbReference type="NCBI Taxonomy" id="639282"/>
    <lineage>
        <taxon>Bacteria</taxon>
        <taxon>Pseudomonadati</taxon>
        <taxon>Deferribacterota</taxon>
        <taxon>Deferribacteres</taxon>
        <taxon>Deferribacterales</taxon>
        <taxon>Deferribacteraceae</taxon>
        <taxon>Deferribacter</taxon>
    </lineage>
</organism>
<dbReference type="PROSITE" id="PS50005">
    <property type="entry name" value="TPR"/>
    <property type="match status" value="1"/>
</dbReference>
<dbReference type="HOGENOM" id="CLU_015837_0_0_0"/>
<dbReference type="RefSeq" id="WP_013007555.1">
    <property type="nucleotide sequence ID" value="NC_013939.1"/>
</dbReference>
<keyword evidence="1" id="KW-0802">TPR repeat</keyword>
<dbReference type="SUPFAM" id="SSF48452">
    <property type="entry name" value="TPR-like"/>
    <property type="match status" value="1"/>
</dbReference>
<dbReference type="OrthoDB" id="9766921at2"/>
<sequence>MIKKICLFLLFSVSVFAYGIYVNESEFATEIKIDNIKPFISEITKSDNSLIIKLTTSAKLSSIKKFQNKFVDKLEVKDDKMIVKFNDNVDYFYRYDDNNLLLIFAPRKEISDIKLKSIIEKPILKAKSKKIKDADAEKVLAEADEYVNNGLYNNAITKLLDLISTHKNDFYAQEAYYKLGMVYYKLGEDDPKNYLKAADYLADFASKFPDHYLASDALYYSALSKEKAGMYYEAIFDYKRVILTYPNTLNAKKSYFKIVNIYENIGQYDKAINALKEYSDKFEDNSVEVLARIGKLYFLLKDIELAKEYFIKIIDKKNDILKLGPDTLFAIAKTFEVKGEIDYAINIYSKIYNIYPESKYADLAMYNTALLMEKKGKDRLADSLLLECKDKYKNRQGGEKAAIHYAEKHLKEQPTEYWLDFFSDILSKSSDVNNMAKANRLIIESFYYSKRYDEALASIKEFEAKFFDSLELNRVYDIKQKIYLEYAKRFLKEGNYSLSKSYVDKLLQEFPDSKYRVEAAKISESISLIIVRKEFTNTKYEKALSLAQDYLLNHKSIYFKTEWDKLIGDLYYRLYKKALKEGNEVKAVALAKEYMVYYPNGKYKGEFLDYIFNYLMKMTLNYIKNGDYIKVIKLYSDNSGWIKKMNK</sequence>
<dbReference type="Proteomes" id="UP000001520">
    <property type="component" value="Chromosome"/>
</dbReference>
<feature type="repeat" description="TPR" evidence="1">
    <location>
        <begin position="325"/>
        <end position="358"/>
    </location>
</feature>
<evidence type="ECO:0000313" key="2">
    <source>
        <dbReference type="EMBL" id="BAI80307.1"/>
    </source>
</evidence>
<proteinExistence type="predicted"/>
<dbReference type="SMART" id="SM00028">
    <property type="entry name" value="TPR"/>
    <property type="match status" value="4"/>
</dbReference>
<dbReference type="KEGG" id="ddf:DEFDS_0831"/>
<protein>
    <recommendedName>
        <fullName evidence="4">Outer membrane lipoprotein BamD-like domain-containing protein</fullName>
    </recommendedName>
</protein>
<accession>D3PCI4</accession>
<dbReference type="AlphaFoldDB" id="D3PCI4"/>
<evidence type="ECO:0000256" key="1">
    <source>
        <dbReference type="PROSITE-ProRule" id="PRU00339"/>
    </source>
</evidence>